<evidence type="ECO:0000256" key="1">
    <source>
        <dbReference type="ARBA" id="ARBA00004651"/>
    </source>
</evidence>
<organism evidence="10 11">
    <name type="scientific">Subtercola boreus</name>
    <dbReference type="NCBI Taxonomy" id="120213"/>
    <lineage>
        <taxon>Bacteria</taxon>
        <taxon>Bacillati</taxon>
        <taxon>Actinomycetota</taxon>
        <taxon>Actinomycetes</taxon>
        <taxon>Micrococcales</taxon>
        <taxon>Microbacteriaceae</taxon>
        <taxon>Subtercola</taxon>
    </lineage>
</organism>
<protein>
    <submittedName>
        <fullName evidence="10">EamA family transporter</fullName>
    </submittedName>
</protein>
<dbReference type="SUPFAM" id="SSF103481">
    <property type="entry name" value="Multidrug resistance efflux transporter EmrE"/>
    <property type="match status" value="2"/>
</dbReference>
<dbReference type="GO" id="GO:0005886">
    <property type="term" value="C:plasma membrane"/>
    <property type="evidence" value="ECO:0007669"/>
    <property type="project" value="UniProtKB-SubCell"/>
</dbReference>
<evidence type="ECO:0000259" key="9">
    <source>
        <dbReference type="Pfam" id="PF00892"/>
    </source>
</evidence>
<feature type="compositionally biased region" description="Basic and acidic residues" evidence="7">
    <location>
        <begin position="303"/>
        <end position="315"/>
    </location>
</feature>
<accession>A0A3E0VTK5</accession>
<comment type="caution">
    <text evidence="10">The sequence shown here is derived from an EMBL/GenBank/DDBJ whole genome shotgun (WGS) entry which is preliminary data.</text>
</comment>
<dbReference type="Gene3D" id="1.10.3730.20">
    <property type="match status" value="1"/>
</dbReference>
<feature type="transmembrane region" description="Helical" evidence="8">
    <location>
        <begin position="99"/>
        <end position="120"/>
    </location>
</feature>
<dbReference type="PANTHER" id="PTHR42920">
    <property type="entry name" value="OS03G0707200 PROTEIN-RELATED"/>
    <property type="match status" value="1"/>
</dbReference>
<dbReference type="InterPro" id="IPR051258">
    <property type="entry name" value="Diverse_Substrate_Transporter"/>
</dbReference>
<comment type="subcellular location">
    <subcellularLocation>
        <location evidence="1">Cell membrane</location>
        <topology evidence="1">Multi-pass membrane protein</topology>
    </subcellularLocation>
</comment>
<dbReference type="OrthoDB" id="9794287at2"/>
<feature type="transmembrane region" description="Helical" evidence="8">
    <location>
        <begin position="70"/>
        <end position="93"/>
    </location>
</feature>
<keyword evidence="3" id="KW-1003">Cell membrane</keyword>
<evidence type="ECO:0000313" key="11">
    <source>
        <dbReference type="Proteomes" id="UP000256709"/>
    </source>
</evidence>
<feature type="transmembrane region" description="Helical" evidence="8">
    <location>
        <begin position="127"/>
        <end position="148"/>
    </location>
</feature>
<dbReference type="EMBL" id="NBXA01000020">
    <property type="protein sequence ID" value="RFA12960.1"/>
    <property type="molecule type" value="Genomic_DNA"/>
</dbReference>
<dbReference type="InterPro" id="IPR000620">
    <property type="entry name" value="EamA_dom"/>
</dbReference>
<keyword evidence="6 8" id="KW-0472">Membrane</keyword>
<evidence type="ECO:0000256" key="2">
    <source>
        <dbReference type="ARBA" id="ARBA00007362"/>
    </source>
</evidence>
<sequence>MLRALRNTGVRAALLSAILFGASTPLAKILLDDDVSPWLLAGLLYCGSGLGLGLYRLIRRAPRVRLARGEILPLVGAIFFGGIAGPVLLLLGLSNVPASGASLLLNAEGVFTAALAWFVFKENFDRRIALGMLAIVAGAIILSIPSGANFGNPWPSLAILGACLSWGLDNNLTRKIALTDATWLAAVKGAVAGPVNLALAFALGAQLPGILTVTSAMAIGLVAYGISLVLFIVAMRHVGTARAGAYYSIAPFFGAVLAISLGDPLTWPVVVAGLLMAVGVWLHLTERHEHEHTHEPITHDHWHTHDEHHQHDHAPGQDVGPTGWHKHEHTHTALTHTHEHYPDSHHRHSHDSHDSHSHSHEHSH</sequence>
<feature type="transmembrane region" description="Helical" evidence="8">
    <location>
        <begin position="37"/>
        <end position="58"/>
    </location>
</feature>
<feature type="domain" description="EamA" evidence="9">
    <location>
        <begin position="9"/>
        <end position="143"/>
    </location>
</feature>
<feature type="compositionally biased region" description="Basic and acidic residues" evidence="7">
    <location>
        <begin position="351"/>
        <end position="364"/>
    </location>
</feature>
<feature type="transmembrane region" description="Helical" evidence="8">
    <location>
        <begin position="154"/>
        <end position="172"/>
    </location>
</feature>
<proteinExistence type="inferred from homology"/>
<name>A0A3E0VTK5_9MICO</name>
<evidence type="ECO:0000256" key="3">
    <source>
        <dbReference type="ARBA" id="ARBA00022475"/>
    </source>
</evidence>
<feature type="region of interest" description="Disordered" evidence="7">
    <location>
        <begin position="303"/>
        <end position="364"/>
    </location>
</feature>
<dbReference type="Pfam" id="PF00892">
    <property type="entry name" value="EamA"/>
    <property type="match status" value="2"/>
</dbReference>
<dbReference type="RefSeq" id="WP_116282902.1">
    <property type="nucleotide sequence ID" value="NZ_NBXA01000020.1"/>
</dbReference>
<gene>
    <name evidence="10" type="ORF">B7R21_08920</name>
</gene>
<evidence type="ECO:0000256" key="8">
    <source>
        <dbReference type="SAM" id="Phobius"/>
    </source>
</evidence>
<feature type="transmembrane region" description="Helical" evidence="8">
    <location>
        <begin position="267"/>
        <end position="284"/>
    </location>
</feature>
<evidence type="ECO:0000313" key="10">
    <source>
        <dbReference type="EMBL" id="RFA12960.1"/>
    </source>
</evidence>
<keyword evidence="5 8" id="KW-1133">Transmembrane helix</keyword>
<reference evidence="10 11" key="1">
    <citation type="submission" date="2017-04" db="EMBL/GenBank/DDBJ databases">
        <title>Comparative genome analysis of Subtercola boreus.</title>
        <authorList>
            <person name="Cho Y.-J."/>
            <person name="Cho A."/>
            <person name="Kim O.-S."/>
            <person name="Lee J.-I."/>
        </authorList>
    </citation>
    <scope>NUCLEOTIDE SEQUENCE [LARGE SCALE GENOMIC DNA]</scope>
    <source>
        <strain evidence="10 11">P27444</strain>
    </source>
</reference>
<feature type="transmembrane region" description="Helical" evidence="8">
    <location>
        <begin position="245"/>
        <end position="261"/>
    </location>
</feature>
<feature type="transmembrane region" description="Helical" evidence="8">
    <location>
        <begin position="210"/>
        <end position="233"/>
    </location>
</feature>
<evidence type="ECO:0000256" key="7">
    <source>
        <dbReference type="SAM" id="MobiDB-lite"/>
    </source>
</evidence>
<keyword evidence="4 8" id="KW-0812">Transmembrane</keyword>
<dbReference type="AlphaFoldDB" id="A0A3E0VTK5"/>
<feature type="domain" description="EamA" evidence="9">
    <location>
        <begin position="156"/>
        <end position="283"/>
    </location>
</feature>
<dbReference type="PANTHER" id="PTHR42920:SF11">
    <property type="entry name" value="INNER MEMBRANE PROTEIN YTFF"/>
    <property type="match status" value="1"/>
</dbReference>
<dbReference type="InterPro" id="IPR037185">
    <property type="entry name" value="EmrE-like"/>
</dbReference>
<evidence type="ECO:0000256" key="4">
    <source>
        <dbReference type="ARBA" id="ARBA00022692"/>
    </source>
</evidence>
<comment type="similarity">
    <text evidence="2">Belongs to the EamA transporter family.</text>
</comment>
<evidence type="ECO:0000256" key="5">
    <source>
        <dbReference type="ARBA" id="ARBA00022989"/>
    </source>
</evidence>
<dbReference type="Proteomes" id="UP000256709">
    <property type="component" value="Unassembled WGS sequence"/>
</dbReference>
<feature type="transmembrane region" description="Helical" evidence="8">
    <location>
        <begin position="184"/>
        <end position="204"/>
    </location>
</feature>
<evidence type="ECO:0000256" key="6">
    <source>
        <dbReference type="ARBA" id="ARBA00023136"/>
    </source>
</evidence>